<dbReference type="Proteomes" id="UP000777774">
    <property type="component" value="Unassembled WGS sequence"/>
</dbReference>
<evidence type="ECO:0000256" key="1">
    <source>
        <dbReference type="SAM" id="Phobius"/>
    </source>
</evidence>
<feature type="transmembrane region" description="Helical" evidence="1">
    <location>
        <begin position="80"/>
        <end position="103"/>
    </location>
</feature>
<protein>
    <submittedName>
        <fullName evidence="2">Uncharacterized protein</fullName>
    </submittedName>
</protein>
<gene>
    <name evidence="2" type="ORF">HGA02_15810</name>
</gene>
<name>A0ABX1K486_9CELL</name>
<sequence>MAHAGDRRRTDDALRWLSHPSTCVAVVVLLVNDHVLKGAVGAWWTGRLSDAAGLLVAPPLVALALAVVGRRQRPARTQAAVAVAVVGALFAVVKLTGTGAAVASAAWSLVDAPGVVLRDPGDLLALPVLVAAWWVGARGPTSRVAPGGRAPARWLVVLPVAVLATV</sequence>
<keyword evidence="3" id="KW-1185">Reference proteome</keyword>
<organism evidence="2 3">
    <name type="scientific">Cellulomonas septica</name>
    <dbReference type="NCBI Taxonomy" id="285080"/>
    <lineage>
        <taxon>Bacteria</taxon>
        <taxon>Bacillati</taxon>
        <taxon>Actinomycetota</taxon>
        <taxon>Actinomycetes</taxon>
        <taxon>Micrococcales</taxon>
        <taxon>Cellulomonadaceae</taxon>
        <taxon>Cellulomonas</taxon>
    </lineage>
</organism>
<dbReference type="RefSeq" id="WP_210728663.1">
    <property type="nucleotide sequence ID" value="NZ_JAAXOY010000508.1"/>
</dbReference>
<feature type="transmembrane region" description="Helical" evidence="1">
    <location>
        <begin position="51"/>
        <end position="68"/>
    </location>
</feature>
<comment type="caution">
    <text evidence="2">The sequence shown here is derived from an EMBL/GenBank/DDBJ whole genome shotgun (WGS) entry which is preliminary data.</text>
</comment>
<accession>A0ABX1K486</accession>
<keyword evidence="1" id="KW-1133">Transmembrane helix</keyword>
<evidence type="ECO:0000313" key="3">
    <source>
        <dbReference type="Proteomes" id="UP000777774"/>
    </source>
</evidence>
<evidence type="ECO:0000313" key="2">
    <source>
        <dbReference type="EMBL" id="NKY40939.1"/>
    </source>
</evidence>
<dbReference type="EMBL" id="JAAXOY010000508">
    <property type="protein sequence ID" value="NKY40939.1"/>
    <property type="molecule type" value="Genomic_DNA"/>
</dbReference>
<feature type="non-terminal residue" evidence="2">
    <location>
        <position position="166"/>
    </location>
</feature>
<reference evidence="2 3" key="1">
    <citation type="submission" date="2020-04" db="EMBL/GenBank/DDBJ databases">
        <title>MicrobeNet Type strains.</title>
        <authorList>
            <person name="Nicholson A.C."/>
        </authorList>
    </citation>
    <scope>NUCLEOTIDE SEQUENCE [LARGE SCALE GENOMIC DNA]</scope>
    <source>
        <strain evidence="2 3">ATCC BAA-787</strain>
    </source>
</reference>
<feature type="transmembrane region" description="Helical" evidence="1">
    <location>
        <begin position="12"/>
        <end position="31"/>
    </location>
</feature>
<keyword evidence="1" id="KW-0812">Transmembrane</keyword>
<proteinExistence type="predicted"/>
<keyword evidence="1" id="KW-0472">Membrane</keyword>